<evidence type="ECO:0000313" key="4">
    <source>
        <dbReference type="Proteomes" id="UP001364472"/>
    </source>
</evidence>
<feature type="signal peptide" evidence="2">
    <location>
        <begin position="1"/>
        <end position="19"/>
    </location>
</feature>
<organism evidence="3 4">
    <name type="scientific">Denitratimonas tolerans</name>
    <dbReference type="NCBI Taxonomy" id="1338420"/>
    <lineage>
        <taxon>Bacteria</taxon>
        <taxon>Pseudomonadati</taxon>
        <taxon>Pseudomonadota</taxon>
        <taxon>Gammaproteobacteria</taxon>
        <taxon>Lysobacterales</taxon>
        <taxon>Lysobacteraceae</taxon>
        <taxon>Denitratimonas</taxon>
    </lineage>
</organism>
<proteinExistence type="predicted"/>
<dbReference type="Proteomes" id="UP001364472">
    <property type="component" value="Unassembled WGS sequence"/>
</dbReference>
<dbReference type="AlphaFoldDB" id="A0AAW9R840"/>
<evidence type="ECO:0000256" key="2">
    <source>
        <dbReference type="SAM" id="SignalP"/>
    </source>
</evidence>
<evidence type="ECO:0000313" key="3">
    <source>
        <dbReference type="EMBL" id="MEJ1249993.1"/>
    </source>
</evidence>
<accession>A0AAW9R840</accession>
<dbReference type="EMBL" id="JBBDHC010000013">
    <property type="protein sequence ID" value="MEJ1249993.1"/>
    <property type="molecule type" value="Genomic_DNA"/>
</dbReference>
<protein>
    <submittedName>
        <fullName evidence="3">DUF2782 domain-containing protein</fullName>
    </submittedName>
</protein>
<reference evidence="3 4" key="1">
    <citation type="journal article" date="2016" name="Antonie Van Leeuwenhoek">
        <title>Denitratimonas tolerans gen. nov., sp. nov., a denitrifying bacterium isolated from a bioreactor for tannery wastewater treatment.</title>
        <authorList>
            <person name="Han S.I."/>
            <person name="Kim J.O."/>
            <person name="Lee Y.R."/>
            <person name="Ekpeghere K.I."/>
            <person name="Koh S.C."/>
            <person name="Whang K.S."/>
        </authorList>
    </citation>
    <scope>NUCLEOTIDE SEQUENCE [LARGE SCALE GENOMIC DNA]</scope>
    <source>
        <strain evidence="3 4">KACC 17565</strain>
    </source>
</reference>
<sequence length="118" mass="12810">MRTASLLILALFAAPAAWAQDPAPAQDAPPKADAQAPLPKKIRAEDDVSNAPAVTIRRQENGDTVQEYRDNGRLTMVKVTTSAGITYTLLDTNGDGLLDRSDHDGPIGPVYYTLYKWN</sequence>
<feature type="region of interest" description="Disordered" evidence="1">
    <location>
        <begin position="20"/>
        <end position="49"/>
    </location>
</feature>
<dbReference type="Pfam" id="PF11191">
    <property type="entry name" value="DUF2782"/>
    <property type="match status" value="1"/>
</dbReference>
<gene>
    <name evidence="3" type="ORF">WB794_09945</name>
</gene>
<feature type="chain" id="PRO_5043679061" evidence="2">
    <location>
        <begin position="20"/>
        <end position="118"/>
    </location>
</feature>
<dbReference type="RefSeq" id="WP_337335710.1">
    <property type="nucleotide sequence ID" value="NZ_JBBDHC010000013.1"/>
</dbReference>
<dbReference type="InterPro" id="IPR021357">
    <property type="entry name" value="DUF2782"/>
</dbReference>
<dbReference type="Gene3D" id="2.20.130.30">
    <property type="entry name" value="Protein of unknown function DUF2782"/>
    <property type="match status" value="1"/>
</dbReference>
<name>A0AAW9R840_9GAMM</name>
<feature type="compositionally biased region" description="Low complexity" evidence="1">
    <location>
        <begin position="20"/>
        <end position="39"/>
    </location>
</feature>
<keyword evidence="2" id="KW-0732">Signal</keyword>
<comment type="caution">
    <text evidence="3">The sequence shown here is derived from an EMBL/GenBank/DDBJ whole genome shotgun (WGS) entry which is preliminary data.</text>
</comment>
<keyword evidence="4" id="KW-1185">Reference proteome</keyword>
<evidence type="ECO:0000256" key="1">
    <source>
        <dbReference type="SAM" id="MobiDB-lite"/>
    </source>
</evidence>